<dbReference type="AlphaFoldDB" id="A0A2N5SXR6"/>
<name>A0A2N5SXR6_9BASI</name>
<evidence type="ECO:0000256" key="2">
    <source>
        <dbReference type="PROSITE-ProRule" id="PRU00047"/>
    </source>
</evidence>
<feature type="domain" description="CCHC-type" evidence="4">
    <location>
        <begin position="404"/>
        <end position="418"/>
    </location>
</feature>
<evidence type="ECO:0000256" key="1">
    <source>
        <dbReference type="ARBA" id="ARBA00022664"/>
    </source>
</evidence>
<comment type="caution">
    <text evidence="5">The sequence shown here is derived from an EMBL/GenBank/DDBJ whole genome shotgun (WGS) entry which is preliminary data.</text>
</comment>
<evidence type="ECO:0000313" key="5">
    <source>
        <dbReference type="EMBL" id="PLW18025.1"/>
    </source>
</evidence>
<dbReference type="SMART" id="SM00343">
    <property type="entry name" value="ZnF_C2HC"/>
    <property type="match status" value="1"/>
</dbReference>
<protein>
    <recommendedName>
        <fullName evidence="4">CCHC-type domain-containing protein</fullName>
    </recommendedName>
</protein>
<feature type="region of interest" description="Disordered" evidence="3">
    <location>
        <begin position="517"/>
        <end position="542"/>
    </location>
</feature>
<dbReference type="SUPFAM" id="SSF57756">
    <property type="entry name" value="Retrovirus zinc finger-like domains"/>
    <property type="match status" value="1"/>
</dbReference>
<accession>A0A2N5SXR6</accession>
<dbReference type="InterPro" id="IPR036875">
    <property type="entry name" value="Znf_CCHC_sf"/>
</dbReference>
<dbReference type="OrthoDB" id="2516110at2759"/>
<dbReference type="GO" id="GO:0008270">
    <property type="term" value="F:zinc ion binding"/>
    <property type="evidence" value="ECO:0007669"/>
    <property type="project" value="UniProtKB-KW"/>
</dbReference>
<keyword evidence="2" id="KW-0479">Metal-binding</keyword>
<dbReference type="GO" id="GO:0006397">
    <property type="term" value="P:mRNA processing"/>
    <property type="evidence" value="ECO:0007669"/>
    <property type="project" value="UniProtKB-KW"/>
</dbReference>
<evidence type="ECO:0000256" key="3">
    <source>
        <dbReference type="SAM" id="MobiDB-lite"/>
    </source>
</evidence>
<feature type="compositionally biased region" description="Polar residues" evidence="3">
    <location>
        <begin position="517"/>
        <end position="538"/>
    </location>
</feature>
<keyword evidence="2" id="KW-0863">Zinc-finger</keyword>
<organism evidence="5 6">
    <name type="scientific">Puccinia coronata f. sp. avenae</name>
    <dbReference type="NCBI Taxonomy" id="200324"/>
    <lineage>
        <taxon>Eukaryota</taxon>
        <taxon>Fungi</taxon>
        <taxon>Dikarya</taxon>
        <taxon>Basidiomycota</taxon>
        <taxon>Pucciniomycotina</taxon>
        <taxon>Pucciniomycetes</taxon>
        <taxon>Pucciniales</taxon>
        <taxon>Pucciniaceae</taxon>
        <taxon>Puccinia</taxon>
    </lineage>
</organism>
<feature type="region of interest" description="Disordered" evidence="3">
    <location>
        <begin position="468"/>
        <end position="504"/>
    </location>
</feature>
<dbReference type="STRING" id="200324.A0A2N5SXR6"/>
<dbReference type="Proteomes" id="UP000235388">
    <property type="component" value="Unassembled WGS sequence"/>
</dbReference>
<dbReference type="InterPro" id="IPR001878">
    <property type="entry name" value="Znf_CCHC"/>
</dbReference>
<evidence type="ECO:0000313" key="6">
    <source>
        <dbReference type="Proteomes" id="UP000235388"/>
    </source>
</evidence>
<feature type="compositionally biased region" description="Low complexity" evidence="3">
    <location>
        <begin position="468"/>
        <end position="477"/>
    </location>
</feature>
<dbReference type="GO" id="GO:0003676">
    <property type="term" value="F:nucleic acid binding"/>
    <property type="evidence" value="ECO:0007669"/>
    <property type="project" value="InterPro"/>
</dbReference>
<sequence>MSSPERTSSRRSSSNLSWAEHDSKELSGENTLAAAVASVRNTQRNLDRIFGPVVSAILDSDDEVDHHEAETTIVSGHFPRNQFTQPPRARRNIHNHTLQHRISLRDTEPPPHQSADMQYNAHTDSRASQADMEEARLQLKEAKIVSQAITAATSKIKEDRLLAADGSNFTQWTRNLQELGRTYLNAAEFFERPNRNSVLEKIGRAILLASVHSSLVYDVQQVQTSVYDMFVLLRKKFTTISRAAQMNVWNKFMTFRLADHPSSAGLASKLRDLATEWKALKVNLDKDAFLAFVLQASVTPNSVLSLDFERRVELKVQQDSENKPPCFDRMIHLLEICRQQEEFSNGKNKSATSSLQQQPSLVLEATADSTPQLPPFDQQAFLVGVPEDQWDEALQFYEVTANQCYACGKDNHYMRDCPTRARGIPLNRRQRGPGNFSLRPAMQRYQQPPSTPFYPIVGAMYPPPGLPFPQQFQYQPAPQLPYSPSQYNHQLQQQSNQQAGPGMLPQHQQLRRADNYQPNYSNNQQKSYASSNSTTTRSVGGASARQLEVDNLVDGLSSMDFQSMEASFTDVSSSAIVDSGASHNLTGNFSCLHNFRHLKNPIPLNVATRGSGAFISGVGELRFRGPRGRIITLTKVFYNSFEIFNRNKSHLFSCVLDRARNCWCLPFPMLP</sequence>
<evidence type="ECO:0000259" key="4">
    <source>
        <dbReference type="PROSITE" id="PS50158"/>
    </source>
</evidence>
<keyword evidence="2" id="KW-0862">Zinc</keyword>
<proteinExistence type="predicted"/>
<dbReference type="EMBL" id="PGCJ01000839">
    <property type="protein sequence ID" value="PLW18025.1"/>
    <property type="molecule type" value="Genomic_DNA"/>
</dbReference>
<keyword evidence="6" id="KW-1185">Reference proteome</keyword>
<gene>
    <name evidence="5" type="ORF">PCANC_07146</name>
</gene>
<dbReference type="Pfam" id="PF00098">
    <property type="entry name" value="zf-CCHC"/>
    <property type="match status" value="1"/>
</dbReference>
<dbReference type="PROSITE" id="PS50158">
    <property type="entry name" value="ZF_CCHC"/>
    <property type="match status" value="1"/>
</dbReference>
<reference evidence="5 6" key="1">
    <citation type="submission" date="2017-11" db="EMBL/GenBank/DDBJ databases">
        <title>De novo assembly and phasing of dikaryotic genomes from two isolates of Puccinia coronata f. sp. avenae, the causal agent of oat crown rust.</title>
        <authorList>
            <person name="Miller M.E."/>
            <person name="Zhang Y."/>
            <person name="Omidvar V."/>
            <person name="Sperschneider J."/>
            <person name="Schwessinger B."/>
            <person name="Raley C."/>
            <person name="Palmer J.M."/>
            <person name="Garnica D."/>
            <person name="Upadhyaya N."/>
            <person name="Rathjen J."/>
            <person name="Taylor J.M."/>
            <person name="Park R.F."/>
            <person name="Dodds P.N."/>
            <person name="Hirsch C.D."/>
            <person name="Kianian S.F."/>
            <person name="Figueroa M."/>
        </authorList>
    </citation>
    <scope>NUCLEOTIDE SEQUENCE [LARGE SCALE GENOMIC DNA]</scope>
    <source>
        <strain evidence="5">12NC29</strain>
    </source>
</reference>
<feature type="compositionally biased region" description="Low complexity" evidence="3">
    <location>
        <begin position="485"/>
        <end position="498"/>
    </location>
</feature>
<dbReference type="Gene3D" id="4.10.60.10">
    <property type="entry name" value="Zinc finger, CCHC-type"/>
    <property type="match status" value="1"/>
</dbReference>
<feature type="region of interest" description="Disordered" evidence="3">
    <location>
        <begin position="1"/>
        <end position="26"/>
    </location>
</feature>
<feature type="compositionally biased region" description="Low complexity" evidence="3">
    <location>
        <begin position="1"/>
        <end position="17"/>
    </location>
</feature>
<keyword evidence="1" id="KW-0507">mRNA processing</keyword>